<feature type="transmembrane region" description="Helical" evidence="11">
    <location>
        <begin position="420"/>
        <end position="439"/>
    </location>
</feature>
<keyword evidence="7 11" id="KW-1133">Transmembrane helix</keyword>
<dbReference type="InterPro" id="IPR048279">
    <property type="entry name" value="MdtK-like"/>
</dbReference>
<evidence type="ECO:0000256" key="2">
    <source>
        <dbReference type="ARBA" id="ARBA00008417"/>
    </source>
</evidence>
<feature type="transmembrane region" description="Helical" evidence="11">
    <location>
        <begin position="52"/>
        <end position="75"/>
    </location>
</feature>
<sequence>MKQKIQSEKLGTEPIPKLLKNLSIPAMIGMFVMALYNVVDTIFISYGVGIEAVAGVTVAFPIMMIMMAVSAAMGIGGASVISRRLGAKREKEANQVFGNIISVILMISVVGFIAAFTVLEPMLRLFGANQEVLGYATEYMFPILLGTFFFSFAFATNNIVRSEGNAKFAMMTMIIPAVINIILDPIFIFGLNMGVQGAAIATVISQASVSVVILRYFLTGKSSLQLNVADLKIKVSIIKEVIAVGLPAFAQQAAGSVMMIAINTMLIRFGGEMHVGVFGIIQRIIMFTVMPMMGVMQGMQPIVGYNYGAKNFDRLRETVILGLKVTIFFSFLIFGLVMAVPHWLMMIFTSDVAVIEAGVEYLRIMFAAVFLIGVQVIGSGLYQALGKPKQALILSLSRQLIFLIPLVLILPHFFGVYGVWMAFPISDFFACILAGTLLYRDRAIFFGKGKNKDQDRTQNQDQDHPITATPNGL</sequence>
<dbReference type="CDD" id="cd13143">
    <property type="entry name" value="MATE_MepA_like"/>
    <property type="match status" value="1"/>
</dbReference>
<evidence type="ECO:0000256" key="3">
    <source>
        <dbReference type="ARBA" id="ARBA00022106"/>
    </source>
</evidence>
<dbReference type="Pfam" id="PF01554">
    <property type="entry name" value="MatE"/>
    <property type="match status" value="2"/>
</dbReference>
<keyword evidence="4" id="KW-0813">Transport</keyword>
<accession>A0ABV6NG21</accession>
<evidence type="ECO:0000256" key="4">
    <source>
        <dbReference type="ARBA" id="ARBA00022448"/>
    </source>
</evidence>
<keyword evidence="5" id="KW-1003">Cell membrane</keyword>
<comment type="subcellular location">
    <subcellularLocation>
        <location evidence="1">Cell membrane</location>
        <topology evidence="1">Multi-pass membrane protein</topology>
    </subcellularLocation>
</comment>
<feature type="transmembrane region" description="Helical" evidence="11">
    <location>
        <begin position="168"/>
        <end position="191"/>
    </location>
</feature>
<dbReference type="InterPro" id="IPR002528">
    <property type="entry name" value="MATE_fam"/>
</dbReference>
<dbReference type="RefSeq" id="WP_273845642.1">
    <property type="nucleotide sequence ID" value="NZ_JAQQWT010000014.1"/>
</dbReference>
<gene>
    <name evidence="12" type="ORF">ACFFH4_11745</name>
</gene>
<evidence type="ECO:0000313" key="13">
    <source>
        <dbReference type="Proteomes" id="UP001589833"/>
    </source>
</evidence>
<comment type="similarity">
    <text evidence="2">Belongs to the multi antimicrobial extrusion (MATE) (TC 2.A.66.1) family. MepA subfamily.</text>
</comment>
<dbReference type="NCBIfam" id="TIGR00797">
    <property type="entry name" value="matE"/>
    <property type="match status" value="1"/>
</dbReference>
<keyword evidence="13" id="KW-1185">Reference proteome</keyword>
<name>A0ABV6NG21_9BACI</name>
<keyword evidence="8 11" id="KW-0472">Membrane</keyword>
<proteinExistence type="inferred from homology"/>
<dbReference type="PANTHER" id="PTHR43823:SF3">
    <property type="entry name" value="MULTIDRUG EXPORT PROTEIN MEPA"/>
    <property type="match status" value="1"/>
</dbReference>
<dbReference type="EMBL" id="JBHLTR010000016">
    <property type="protein sequence ID" value="MFC0559720.1"/>
    <property type="molecule type" value="Genomic_DNA"/>
</dbReference>
<evidence type="ECO:0000256" key="9">
    <source>
        <dbReference type="ARBA" id="ARBA00023251"/>
    </source>
</evidence>
<feature type="transmembrane region" description="Helical" evidence="11">
    <location>
        <begin position="274"/>
        <end position="298"/>
    </location>
</feature>
<dbReference type="PIRSF" id="PIRSF006603">
    <property type="entry name" value="DinF"/>
    <property type="match status" value="1"/>
</dbReference>
<keyword evidence="6 11" id="KW-0812">Transmembrane</keyword>
<reference evidence="12 13" key="1">
    <citation type="submission" date="2024-09" db="EMBL/GenBank/DDBJ databases">
        <authorList>
            <person name="Sun Q."/>
            <person name="Mori K."/>
        </authorList>
    </citation>
    <scope>NUCLEOTIDE SEQUENCE [LARGE SCALE GENOMIC DNA]</scope>
    <source>
        <strain evidence="12 13">NCAIM B.02301</strain>
    </source>
</reference>
<evidence type="ECO:0000256" key="8">
    <source>
        <dbReference type="ARBA" id="ARBA00023136"/>
    </source>
</evidence>
<feature type="transmembrane region" description="Helical" evidence="11">
    <location>
        <begin position="197"/>
        <end position="218"/>
    </location>
</feature>
<feature type="transmembrane region" description="Helical" evidence="11">
    <location>
        <begin position="319"/>
        <end position="344"/>
    </location>
</feature>
<feature type="transmembrane region" description="Helical" evidence="11">
    <location>
        <begin position="241"/>
        <end position="262"/>
    </location>
</feature>
<protein>
    <recommendedName>
        <fullName evidence="3">Multidrug export protein MepA</fullName>
    </recommendedName>
</protein>
<evidence type="ECO:0000256" key="10">
    <source>
        <dbReference type="SAM" id="MobiDB-lite"/>
    </source>
</evidence>
<feature type="region of interest" description="Disordered" evidence="10">
    <location>
        <begin position="450"/>
        <end position="473"/>
    </location>
</feature>
<keyword evidence="9" id="KW-0046">Antibiotic resistance</keyword>
<feature type="transmembrane region" description="Helical" evidence="11">
    <location>
        <begin position="364"/>
        <end position="385"/>
    </location>
</feature>
<comment type="caution">
    <text evidence="12">The sequence shown here is derived from an EMBL/GenBank/DDBJ whole genome shotgun (WGS) entry which is preliminary data.</text>
</comment>
<dbReference type="Proteomes" id="UP001589833">
    <property type="component" value="Unassembled WGS sequence"/>
</dbReference>
<evidence type="ECO:0000256" key="5">
    <source>
        <dbReference type="ARBA" id="ARBA00022475"/>
    </source>
</evidence>
<dbReference type="InterPro" id="IPR051327">
    <property type="entry name" value="MATE_MepA_subfamily"/>
</dbReference>
<feature type="transmembrane region" description="Helical" evidence="11">
    <location>
        <begin position="21"/>
        <end position="46"/>
    </location>
</feature>
<feature type="transmembrane region" description="Helical" evidence="11">
    <location>
        <begin position="96"/>
        <end position="119"/>
    </location>
</feature>
<dbReference type="PANTHER" id="PTHR43823">
    <property type="entry name" value="SPORULATION PROTEIN YKVU"/>
    <property type="match status" value="1"/>
</dbReference>
<organism evidence="12 13">
    <name type="scientific">Halalkalibacter alkalisediminis</name>
    <dbReference type="NCBI Taxonomy" id="935616"/>
    <lineage>
        <taxon>Bacteria</taxon>
        <taxon>Bacillati</taxon>
        <taxon>Bacillota</taxon>
        <taxon>Bacilli</taxon>
        <taxon>Bacillales</taxon>
        <taxon>Bacillaceae</taxon>
        <taxon>Halalkalibacter</taxon>
    </lineage>
</organism>
<evidence type="ECO:0000313" key="12">
    <source>
        <dbReference type="EMBL" id="MFC0559720.1"/>
    </source>
</evidence>
<evidence type="ECO:0000256" key="7">
    <source>
        <dbReference type="ARBA" id="ARBA00022989"/>
    </source>
</evidence>
<evidence type="ECO:0000256" key="11">
    <source>
        <dbReference type="SAM" id="Phobius"/>
    </source>
</evidence>
<feature type="transmembrane region" description="Helical" evidence="11">
    <location>
        <begin position="392"/>
        <end position="414"/>
    </location>
</feature>
<evidence type="ECO:0000256" key="1">
    <source>
        <dbReference type="ARBA" id="ARBA00004651"/>
    </source>
</evidence>
<feature type="compositionally biased region" description="Basic and acidic residues" evidence="10">
    <location>
        <begin position="450"/>
        <end position="464"/>
    </location>
</feature>
<feature type="transmembrane region" description="Helical" evidence="11">
    <location>
        <begin position="139"/>
        <end position="156"/>
    </location>
</feature>
<evidence type="ECO:0000256" key="6">
    <source>
        <dbReference type="ARBA" id="ARBA00022692"/>
    </source>
</evidence>
<dbReference type="InterPro" id="IPR045070">
    <property type="entry name" value="MATE_MepA-like"/>
</dbReference>